<protein>
    <submittedName>
        <fullName evidence="3">Uncharacterized protein</fullName>
    </submittedName>
</protein>
<dbReference type="AlphaFoldDB" id="A0AA46SH05"/>
<reference evidence="3" key="1">
    <citation type="submission" date="2022-10" db="EMBL/GenBank/DDBJ databases">
        <title>Mechanism of multi-heavy metal repair in Cytobacillus Firmus M7.</title>
        <authorList>
            <person name="Li X."/>
            <person name="Yu C."/>
        </authorList>
    </citation>
    <scope>NUCLEOTIDE SEQUENCE</scope>
    <source>
        <strain evidence="3">M7</strain>
    </source>
</reference>
<keyword evidence="1" id="KW-0175">Coiled coil</keyword>
<sequence length="210" mass="24301">MNLKEDTLLKLLQDIENRMARLEKIIREDNKNVHLDIKNIQTLNLDKLIYKLDKVDIKELSGALNIGNTFQTGDLHSSEQTAMEQNQRKTGHQDIIIKVNGKQIPYRTNEEIPEKTKKISPFDSEFKIGDIHIGTIEDASAVNFGNNFPTDFRSHKKHNQGFGNIIGDHHDIHDMKTFMKERESKEVYNENQDGREPPWAEKAENEDEAH</sequence>
<evidence type="ECO:0000256" key="2">
    <source>
        <dbReference type="SAM" id="MobiDB-lite"/>
    </source>
</evidence>
<name>A0AA46SH05_CYTFI</name>
<proteinExistence type="predicted"/>
<evidence type="ECO:0000313" key="3">
    <source>
        <dbReference type="EMBL" id="UYG93155.1"/>
    </source>
</evidence>
<dbReference type="EMBL" id="CP107027">
    <property type="protein sequence ID" value="UYG93155.1"/>
    <property type="molecule type" value="Genomic_DNA"/>
</dbReference>
<accession>A0AA46SH05</accession>
<evidence type="ECO:0000313" key="4">
    <source>
        <dbReference type="Proteomes" id="UP001163104"/>
    </source>
</evidence>
<organism evidence="3 4">
    <name type="scientific">Cytobacillus firmus</name>
    <name type="common">Bacillus firmus</name>
    <dbReference type="NCBI Taxonomy" id="1399"/>
    <lineage>
        <taxon>Bacteria</taxon>
        <taxon>Bacillati</taxon>
        <taxon>Bacillota</taxon>
        <taxon>Bacilli</taxon>
        <taxon>Bacillales</taxon>
        <taxon>Bacillaceae</taxon>
        <taxon>Cytobacillus</taxon>
    </lineage>
</organism>
<dbReference type="RefSeq" id="WP_048010880.1">
    <property type="nucleotide sequence ID" value="NZ_CP107027.1"/>
</dbReference>
<dbReference type="Proteomes" id="UP001163104">
    <property type="component" value="Chromosome"/>
</dbReference>
<gene>
    <name evidence="3" type="ORF">OD459_12740</name>
</gene>
<evidence type="ECO:0000256" key="1">
    <source>
        <dbReference type="SAM" id="Coils"/>
    </source>
</evidence>
<feature type="region of interest" description="Disordered" evidence="2">
    <location>
        <begin position="181"/>
        <end position="210"/>
    </location>
</feature>
<feature type="coiled-coil region" evidence="1">
    <location>
        <begin position="5"/>
        <end position="32"/>
    </location>
</feature>